<dbReference type="Pfam" id="PF13649">
    <property type="entry name" value="Methyltransf_25"/>
    <property type="match status" value="1"/>
</dbReference>
<dbReference type="Proteomes" id="UP000569914">
    <property type="component" value="Unassembled WGS sequence"/>
</dbReference>
<reference evidence="5 6" key="1">
    <citation type="submission" date="2020-07" db="EMBL/GenBank/DDBJ databases">
        <title>Sequencing the genomes of 1000 actinobacteria strains.</title>
        <authorList>
            <person name="Klenk H.-P."/>
        </authorList>
    </citation>
    <scope>NUCLEOTIDE SEQUENCE [LARGE SCALE GENOMIC DNA]</scope>
    <source>
        <strain evidence="5 6">DSM 22083</strain>
    </source>
</reference>
<gene>
    <name evidence="5" type="ORF">BKA15_003913</name>
</gene>
<proteinExistence type="predicted"/>
<dbReference type="GO" id="GO:0032259">
    <property type="term" value="P:methylation"/>
    <property type="evidence" value="ECO:0007669"/>
    <property type="project" value="UniProtKB-KW"/>
</dbReference>
<dbReference type="InterPro" id="IPR041698">
    <property type="entry name" value="Methyltransf_25"/>
</dbReference>
<keyword evidence="2 5" id="KW-0808">Transferase</keyword>
<dbReference type="CDD" id="cd02440">
    <property type="entry name" value="AdoMet_MTases"/>
    <property type="match status" value="1"/>
</dbReference>
<name>A0A7Y9LA84_9ACTN</name>
<keyword evidence="3" id="KW-0949">S-adenosyl-L-methionine</keyword>
<evidence type="ECO:0000256" key="3">
    <source>
        <dbReference type="ARBA" id="ARBA00022691"/>
    </source>
</evidence>
<dbReference type="InterPro" id="IPR029063">
    <property type="entry name" value="SAM-dependent_MTases_sf"/>
</dbReference>
<dbReference type="SUPFAM" id="SSF53335">
    <property type="entry name" value="S-adenosyl-L-methionine-dependent methyltransferases"/>
    <property type="match status" value="1"/>
</dbReference>
<feature type="domain" description="Methyltransferase" evidence="4">
    <location>
        <begin position="60"/>
        <end position="150"/>
    </location>
</feature>
<keyword evidence="1 5" id="KW-0489">Methyltransferase</keyword>
<protein>
    <submittedName>
        <fullName evidence="5">SAM-dependent methyltransferase</fullName>
    </submittedName>
</protein>
<dbReference type="Gene3D" id="3.40.50.150">
    <property type="entry name" value="Vaccinia Virus protein VP39"/>
    <property type="match status" value="1"/>
</dbReference>
<keyword evidence="6" id="KW-1185">Reference proteome</keyword>
<dbReference type="AlphaFoldDB" id="A0A7Y9LA84"/>
<evidence type="ECO:0000256" key="1">
    <source>
        <dbReference type="ARBA" id="ARBA00022603"/>
    </source>
</evidence>
<organism evidence="5 6">
    <name type="scientific">Microlunatus parietis</name>
    <dbReference type="NCBI Taxonomy" id="682979"/>
    <lineage>
        <taxon>Bacteria</taxon>
        <taxon>Bacillati</taxon>
        <taxon>Actinomycetota</taxon>
        <taxon>Actinomycetes</taxon>
        <taxon>Propionibacteriales</taxon>
        <taxon>Propionibacteriaceae</taxon>
        <taxon>Microlunatus</taxon>
    </lineage>
</organism>
<accession>A0A7Y9LA84</accession>
<evidence type="ECO:0000256" key="2">
    <source>
        <dbReference type="ARBA" id="ARBA00022679"/>
    </source>
</evidence>
<dbReference type="GO" id="GO:0008168">
    <property type="term" value="F:methyltransferase activity"/>
    <property type="evidence" value="ECO:0007669"/>
    <property type="project" value="UniProtKB-KW"/>
</dbReference>
<evidence type="ECO:0000259" key="4">
    <source>
        <dbReference type="Pfam" id="PF13649"/>
    </source>
</evidence>
<evidence type="ECO:0000313" key="5">
    <source>
        <dbReference type="EMBL" id="NYE72584.1"/>
    </source>
</evidence>
<evidence type="ECO:0000313" key="6">
    <source>
        <dbReference type="Proteomes" id="UP000569914"/>
    </source>
</evidence>
<dbReference type="PANTHER" id="PTHR32183">
    <property type="match status" value="1"/>
</dbReference>
<dbReference type="RefSeq" id="WP_179753476.1">
    <property type="nucleotide sequence ID" value="NZ_JACCBU010000001.1"/>
</dbReference>
<sequence length="210" mass="23171">MSGQSRPQQGEMITMFTDTYRAANAGGRQPPWDWQAPHPHLVRWVRENKISGSGRSAMIVGCGYGDDAAFVASLGFRTTGFDYVADAIEGARRRHPDAGFDLRVADLFALPPEWNGAFDLVVESLTVQSIPREQRSDATAAIARLAAPGGTVLVIASALDDAVREPGPPWPLDRADVERFGEYGLEPIAINRWERPDRPDLSPWLAEFRR</sequence>
<dbReference type="PANTHER" id="PTHR32183:SF6">
    <property type="entry name" value="CYSTEINE SULFINATE DESULFINASE_CYSTEINE DESULFURASE AND RELATED ENZYMES"/>
    <property type="match status" value="1"/>
</dbReference>
<dbReference type="EMBL" id="JACCBU010000001">
    <property type="protein sequence ID" value="NYE72584.1"/>
    <property type="molecule type" value="Genomic_DNA"/>
</dbReference>
<comment type="caution">
    <text evidence="5">The sequence shown here is derived from an EMBL/GenBank/DDBJ whole genome shotgun (WGS) entry which is preliminary data.</text>
</comment>